<reference evidence="3" key="1">
    <citation type="submission" date="2017-09" db="EMBL/GenBank/DDBJ databases">
        <title>Depth-based differentiation of microbial function through sediment-hosted aquifers and enrichment of novel symbionts in the deep terrestrial subsurface.</title>
        <authorList>
            <person name="Probst A.J."/>
            <person name="Ladd B."/>
            <person name="Jarett J.K."/>
            <person name="Geller-Mcgrath D.E."/>
            <person name="Sieber C.M.K."/>
            <person name="Emerson J.B."/>
            <person name="Anantharaman K."/>
            <person name="Thomas B.C."/>
            <person name="Malmstrom R."/>
            <person name="Stieglmeier M."/>
            <person name="Klingl A."/>
            <person name="Woyke T."/>
            <person name="Ryan C.M."/>
            <person name="Banfield J.F."/>
        </authorList>
    </citation>
    <scope>NUCLEOTIDE SEQUENCE [LARGE SCALE GENOMIC DNA]</scope>
</reference>
<organism evidence="2 3">
    <name type="scientific">Candidatus Kaiserbacteria bacterium CG17_big_fil_post_rev_8_21_14_2_50_51_7</name>
    <dbReference type="NCBI Taxonomy" id="1974613"/>
    <lineage>
        <taxon>Bacteria</taxon>
        <taxon>Candidatus Kaiseribacteriota</taxon>
    </lineage>
</organism>
<dbReference type="AlphaFoldDB" id="A0A2M7FBS7"/>
<evidence type="ECO:0000256" key="1">
    <source>
        <dbReference type="SAM" id="MobiDB-lite"/>
    </source>
</evidence>
<sequence>MEKKLEKIDGTKLADAIGSLANLGLIKVDGSLGLKEQVVSLVKTLIDLPLDREDDLEECVFDAIEDIYAAVGTASLSKTLDALTKAGRASRRATKPAKPVNPPIEEDVLESPAPVAEETAGEEAAEPAPTAADEEPEELKPLKKAKATPGITKHITEIIIRNPGISKQEIKDILDKEGAFYKDSTLMAEYTSVNRIIRALADCGLIKFSI</sequence>
<proteinExistence type="predicted"/>
<evidence type="ECO:0000313" key="2">
    <source>
        <dbReference type="EMBL" id="PIV86913.1"/>
    </source>
</evidence>
<accession>A0A2M7FBS7</accession>
<gene>
    <name evidence="2" type="ORF">COW49_02645</name>
</gene>
<name>A0A2M7FBS7_9BACT</name>
<dbReference type="InterPro" id="IPR036388">
    <property type="entry name" value="WH-like_DNA-bd_sf"/>
</dbReference>
<dbReference type="EMBL" id="PFFD01000120">
    <property type="protein sequence ID" value="PIV86913.1"/>
    <property type="molecule type" value="Genomic_DNA"/>
</dbReference>
<feature type="region of interest" description="Disordered" evidence="1">
    <location>
        <begin position="87"/>
        <end position="147"/>
    </location>
</feature>
<evidence type="ECO:0000313" key="3">
    <source>
        <dbReference type="Proteomes" id="UP000228497"/>
    </source>
</evidence>
<dbReference type="Proteomes" id="UP000228497">
    <property type="component" value="Unassembled WGS sequence"/>
</dbReference>
<protein>
    <submittedName>
        <fullName evidence="2">Uncharacterized protein</fullName>
    </submittedName>
</protein>
<comment type="caution">
    <text evidence="2">The sequence shown here is derived from an EMBL/GenBank/DDBJ whole genome shotgun (WGS) entry which is preliminary data.</text>
</comment>
<dbReference type="Gene3D" id="1.10.10.10">
    <property type="entry name" value="Winged helix-like DNA-binding domain superfamily/Winged helix DNA-binding domain"/>
    <property type="match status" value="1"/>
</dbReference>